<dbReference type="AlphaFoldDB" id="A0ABD1AJS5"/>
<comment type="caution">
    <text evidence="5">The sequence shown here is derived from an EMBL/GenBank/DDBJ whole genome shotgun (WGS) entry which is preliminary data.</text>
</comment>
<dbReference type="Proteomes" id="UP001558713">
    <property type="component" value="Unassembled WGS sequence"/>
</dbReference>
<reference evidence="5 6" key="1">
    <citation type="submission" date="2024-04" db="EMBL/GenBank/DDBJ databases">
        <title>Genome assembly C_amara_ONT_v2.</title>
        <authorList>
            <person name="Yant L."/>
            <person name="Moore C."/>
            <person name="Slenker M."/>
        </authorList>
    </citation>
    <scope>NUCLEOTIDE SEQUENCE [LARGE SCALE GENOMIC DNA]</scope>
    <source>
        <tissue evidence="5">Leaf</tissue>
    </source>
</reference>
<dbReference type="InterPro" id="IPR016140">
    <property type="entry name" value="Bifunc_inhib/LTP/seed_store"/>
</dbReference>
<keyword evidence="1" id="KW-0813">Transport</keyword>
<dbReference type="InterPro" id="IPR036312">
    <property type="entry name" value="Bifun_inhib/LTP/seed_sf"/>
</dbReference>
<dbReference type="GO" id="GO:0008289">
    <property type="term" value="F:lipid binding"/>
    <property type="evidence" value="ECO:0007669"/>
    <property type="project" value="UniProtKB-KW"/>
</dbReference>
<dbReference type="SUPFAM" id="SSF47699">
    <property type="entry name" value="Bifunctional inhibitor/lipid-transfer protein/seed storage 2S albumin"/>
    <property type="match status" value="1"/>
</dbReference>
<proteinExistence type="predicted"/>
<dbReference type="PANTHER" id="PTHR33214">
    <property type="entry name" value="BIFUNCTIONAL INHIBITOR/LIPID-TRANSFER PROTEIN/SEED STORAGE 2S ALBUMIN SUPERFAMILY PROTEIN"/>
    <property type="match status" value="1"/>
</dbReference>
<dbReference type="Pfam" id="PF14368">
    <property type="entry name" value="LTP_2"/>
    <property type="match status" value="1"/>
</dbReference>
<keyword evidence="2" id="KW-0446">Lipid-binding</keyword>
<feature type="signal peptide" evidence="3">
    <location>
        <begin position="1"/>
        <end position="25"/>
    </location>
</feature>
<protein>
    <submittedName>
        <fullName evidence="5">Non-specific lipid-transfer protein 2</fullName>
    </submittedName>
</protein>
<evidence type="ECO:0000313" key="5">
    <source>
        <dbReference type="EMBL" id="KAL1207026.1"/>
    </source>
</evidence>
<dbReference type="CDD" id="cd01959">
    <property type="entry name" value="nsLTP2"/>
    <property type="match status" value="1"/>
</dbReference>
<evidence type="ECO:0000313" key="6">
    <source>
        <dbReference type="Proteomes" id="UP001558713"/>
    </source>
</evidence>
<evidence type="ECO:0000256" key="2">
    <source>
        <dbReference type="ARBA" id="ARBA00023121"/>
    </source>
</evidence>
<name>A0ABD1AJS5_CARAN</name>
<gene>
    <name evidence="5" type="ORF">V5N11_029840</name>
</gene>
<accession>A0ABD1AJS5</accession>
<evidence type="ECO:0000256" key="1">
    <source>
        <dbReference type="ARBA" id="ARBA00022448"/>
    </source>
</evidence>
<organism evidence="5 6">
    <name type="scientific">Cardamine amara subsp. amara</name>
    <dbReference type="NCBI Taxonomy" id="228776"/>
    <lineage>
        <taxon>Eukaryota</taxon>
        <taxon>Viridiplantae</taxon>
        <taxon>Streptophyta</taxon>
        <taxon>Embryophyta</taxon>
        <taxon>Tracheophyta</taxon>
        <taxon>Spermatophyta</taxon>
        <taxon>Magnoliopsida</taxon>
        <taxon>eudicotyledons</taxon>
        <taxon>Gunneridae</taxon>
        <taxon>Pentapetalae</taxon>
        <taxon>rosids</taxon>
        <taxon>malvids</taxon>
        <taxon>Brassicales</taxon>
        <taxon>Brassicaceae</taxon>
        <taxon>Cardamineae</taxon>
        <taxon>Cardamine</taxon>
    </lineage>
</organism>
<keyword evidence="6" id="KW-1185">Reference proteome</keyword>
<dbReference type="EMBL" id="JBANAX010000489">
    <property type="protein sequence ID" value="KAL1207026.1"/>
    <property type="molecule type" value="Genomic_DNA"/>
</dbReference>
<dbReference type="InterPro" id="IPR033872">
    <property type="entry name" value="nsLTP2"/>
</dbReference>
<dbReference type="Gene3D" id="1.10.110.10">
    <property type="entry name" value="Plant lipid-transfer and hydrophobic proteins"/>
    <property type="match status" value="1"/>
</dbReference>
<evidence type="ECO:0000259" key="4">
    <source>
        <dbReference type="Pfam" id="PF14368"/>
    </source>
</evidence>
<sequence>MKFTTPMFITFVIVVMSSFFPTRETEVDCIAECFPLDLIPCFPSMAFGGTPCKECCDKLTEQKSCLCSYIQDPMLSTFASSPNAGKILVACKVPVPSCS</sequence>
<dbReference type="PANTHER" id="PTHR33214:SF73">
    <property type="entry name" value="BIFUNCTIONAL INHIBITOR_LIPID-TRANSFER PROTEIN_SEED STORAGE 2S ALBUMIN SUPERFAMILY PROTEIN"/>
    <property type="match status" value="1"/>
</dbReference>
<feature type="chain" id="PRO_5044807418" evidence="3">
    <location>
        <begin position="26"/>
        <end position="99"/>
    </location>
</feature>
<feature type="domain" description="Bifunctional inhibitor/plant lipid transfer protein/seed storage helical" evidence="4">
    <location>
        <begin position="21"/>
        <end position="96"/>
    </location>
</feature>
<keyword evidence="3" id="KW-0732">Signal</keyword>
<evidence type="ECO:0000256" key="3">
    <source>
        <dbReference type="SAM" id="SignalP"/>
    </source>
</evidence>